<evidence type="ECO:0000256" key="1">
    <source>
        <dbReference type="SAM" id="MobiDB-lite"/>
    </source>
</evidence>
<comment type="caution">
    <text evidence="2">The sequence shown here is derived from an EMBL/GenBank/DDBJ whole genome shotgun (WGS) entry which is preliminary data.</text>
</comment>
<accession>A0A9P8XTB7</accession>
<dbReference type="EMBL" id="JAGTJQ010000016">
    <property type="protein sequence ID" value="KAH7010830.1"/>
    <property type="molecule type" value="Genomic_DNA"/>
</dbReference>
<dbReference type="InterPro" id="IPR022698">
    <property type="entry name" value="OrsD"/>
</dbReference>
<protein>
    <recommendedName>
        <fullName evidence="4">C2H2-type domain-containing protein</fullName>
    </recommendedName>
</protein>
<evidence type="ECO:0008006" key="4">
    <source>
        <dbReference type="Google" id="ProtNLM"/>
    </source>
</evidence>
<evidence type="ECO:0000313" key="3">
    <source>
        <dbReference type="Proteomes" id="UP000756346"/>
    </source>
</evidence>
<dbReference type="GeneID" id="70191234"/>
<dbReference type="AlphaFoldDB" id="A0A9P8XTB7"/>
<keyword evidence="3" id="KW-1185">Reference proteome</keyword>
<dbReference type="OrthoDB" id="4982631at2759"/>
<dbReference type="RefSeq" id="XP_046004315.1">
    <property type="nucleotide sequence ID" value="XM_046161688.1"/>
</dbReference>
<evidence type="ECO:0000313" key="2">
    <source>
        <dbReference type="EMBL" id="KAH7010830.1"/>
    </source>
</evidence>
<reference evidence="2" key="1">
    <citation type="journal article" date="2021" name="Nat. Commun.">
        <title>Genetic determinants of endophytism in the Arabidopsis root mycobiome.</title>
        <authorList>
            <person name="Mesny F."/>
            <person name="Miyauchi S."/>
            <person name="Thiergart T."/>
            <person name="Pickel B."/>
            <person name="Atanasova L."/>
            <person name="Karlsson M."/>
            <person name="Huettel B."/>
            <person name="Barry K.W."/>
            <person name="Haridas S."/>
            <person name="Chen C."/>
            <person name="Bauer D."/>
            <person name="Andreopoulos W."/>
            <person name="Pangilinan J."/>
            <person name="LaButti K."/>
            <person name="Riley R."/>
            <person name="Lipzen A."/>
            <person name="Clum A."/>
            <person name="Drula E."/>
            <person name="Henrissat B."/>
            <person name="Kohler A."/>
            <person name="Grigoriev I.V."/>
            <person name="Martin F.M."/>
            <person name="Hacquard S."/>
        </authorList>
    </citation>
    <scope>NUCLEOTIDE SEQUENCE</scope>
    <source>
        <strain evidence="2">MPI-CAGE-CH-0230</strain>
    </source>
</reference>
<feature type="region of interest" description="Disordered" evidence="1">
    <location>
        <begin position="176"/>
        <end position="195"/>
    </location>
</feature>
<name>A0A9P8XTB7_9PEZI</name>
<organism evidence="2 3">
    <name type="scientific">Microdochium trichocladiopsis</name>
    <dbReference type="NCBI Taxonomy" id="1682393"/>
    <lineage>
        <taxon>Eukaryota</taxon>
        <taxon>Fungi</taxon>
        <taxon>Dikarya</taxon>
        <taxon>Ascomycota</taxon>
        <taxon>Pezizomycotina</taxon>
        <taxon>Sordariomycetes</taxon>
        <taxon>Xylariomycetidae</taxon>
        <taxon>Xylariales</taxon>
        <taxon>Microdochiaceae</taxon>
        <taxon>Microdochium</taxon>
    </lineage>
</organism>
<proteinExistence type="predicted"/>
<dbReference type="Pfam" id="PF12013">
    <property type="entry name" value="OrsD"/>
    <property type="match status" value="1"/>
</dbReference>
<dbReference type="Proteomes" id="UP000756346">
    <property type="component" value="Unassembled WGS sequence"/>
</dbReference>
<sequence length="210" mass="23826">MRNHVPTNSPTTPEGHKDPDPVFTYLQLYADPTYNVLICRRPDCRHAISPHGAQVTAHLWNKHSIPLAERLGLPEHIRDHYSSGFRNPTEAALPPSSSRPHPHLLTYDGFSCRKCVFLTISFHELTRHISQSHLDGQTATRPRIGLLYDDVYLQSWGGGPNRRYWTVTDADGKTGRLVPGRVAKQPPPPPRDARTTCFLGVRFDKERPKR</sequence>
<gene>
    <name evidence="2" type="ORF">B0I36DRAFT_400765</name>
</gene>